<sequence>MIQSDTARNVINFVLFQVGWFACVLYPGLGAVGLVVLIVAFHLAFISQARMAELQFIGAGVVIGGLLDGLWFNVGVMDNGVEGFQLTPIWILGLWAAFSTTLSHSLSWISAKPWLPFVCAPVAGPFAYWSASKMGAVELPDLTLSLAALAVGWLVVFPLLLFIRKTLYPELVQ</sequence>
<feature type="transmembrane region" description="Helical" evidence="1">
    <location>
        <begin position="18"/>
        <end position="44"/>
    </location>
</feature>
<comment type="caution">
    <text evidence="2">The sequence shown here is derived from an EMBL/GenBank/DDBJ whole genome shotgun (WGS) entry which is preliminary data.</text>
</comment>
<keyword evidence="3" id="KW-1185">Reference proteome</keyword>
<evidence type="ECO:0000313" key="2">
    <source>
        <dbReference type="EMBL" id="TGN41636.1"/>
    </source>
</evidence>
<feature type="transmembrane region" description="Helical" evidence="1">
    <location>
        <begin position="56"/>
        <end position="77"/>
    </location>
</feature>
<dbReference type="AlphaFoldDB" id="A0A4Z1CBY1"/>
<keyword evidence="1" id="KW-1133">Transmembrane helix</keyword>
<gene>
    <name evidence="2" type="ORF">E5Q11_03660</name>
</gene>
<reference evidence="2 3" key="1">
    <citation type="submission" date="2019-04" db="EMBL/GenBank/DDBJ databases">
        <authorList>
            <person name="Park S."/>
            <person name="Yoon J.-H."/>
        </authorList>
    </citation>
    <scope>NUCLEOTIDE SEQUENCE [LARGE SCALE GENOMIC DNA]</scope>
    <source>
        <strain evidence="2 3">HJM-18</strain>
    </source>
</reference>
<dbReference type="Proteomes" id="UP000298325">
    <property type="component" value="Unassembled WGS sequence"/>
</dbReference>
<organism evidence="2 3">
    <name type="scientific">Marinobacter confluentis</name>
    <dbReference type="NCBI Taxonomy" id="1697557"/>
    <lineage>
        <taxon>Bacteria</taxon>
        <taxon>Pseudomonadati</taxon>
        <taxon>Pseudomonadota</taxon>
        <taxon>Gammaproteobacteria</taxon>
        <taxon>Pseudomonadales</taxon>
        <taxon>Marinobacteraceae</taxon>
        <taxon>Marinobacter</taxon>
    </lineage>
</organism>
<feature type="transmembrane region" description="Helical" evidence="1">
    <location>
        <begin position="83"/>
        <end position="102"/>
    </location>
</feature>
<dbReference type="OrthoDB" id="21939at2"/>
<dbReference type="EMBL" id="SRPF01000001">
    <property type="protein sequence ID" value="TGN41636.1"/>
    <property type="molecule type" value="Genomic_DNA"/>
</dbReference>
<evidence type="ECO:0000313" key="3">
    <source>
        <dbReference type="Proteomes" id="UP000298325"/>
    </source>
</evidence>
<keyword evidence="1" id="KW-0812">Transmembrane</keyword>
<dbReference type="RefSeq" id="WP_135802022.1">
    <property type="nucleotide sequence ID" value="NZ_SRPF01000001.1"/>
</dbReference>
<dbReference type="Pfam" id="PF11086">
    <property type="entry name" value="DUF2878"/>
    <property type="match status" value="1"/>
</dbReference>
<dbReference type="InterPro" id="IPR021306">
    <property type="entry name" value="DUF2878"/>
</dbReference>
<accession>A0A4Z1CBY1</accession>
<protein>
    <submittedName>
        <fullName evidence="2">DUF2878 domain-containing protein</fullName>
    </submittedName>
</protein>
<feature type="transmembrane region" description="Helical" evidence="1">
    <location>
        <begin position="143"/>
        <end position="163"/>
    </location>
</feature>
<evidence type="ECO:0000256" key="1">
    <source>
        <dbReference type="SAM" id="Phobius"/>
    </source>
</evidence>
<name>A0A4Z1CBY1_9GAMM</name>
<keyword evidence="1" id="KW-0472">Membrane</keyword>
<proteinExistence type="predicted"/>